<comment type="similarity">
    <text evidence="1 4">Belongs to the aldehyde dehydrogenase family.</text>
</comment>
<dbReference type="InterPro" id="IPR015590">
    <property type="entry name" value="Aldehyde_DH_dom"/>
</dbReference>
<evidence type="ECO:0000313" key="7">
    <source>
        <dbReference type="Proteomes" id="UP000467105"/>
    </source>
</evidence>
<dbReference type="EMBL" id="AP022614">
    <property type="protein sequence ID" value="BBZ42806.1"/>
    <property type="molecule type" value="Genomic_DNA"/>
</dbReference>
<sequence>MTDMTEAVKVRFEPKMMIDGKLVDGQAGTFTNINPATEEPLGEVADASKEDMHRAIDAARRAFDESDWSTNRELRKRCLLQLHEAIESEKEELREELILEVGSPRAITFGPQLDAPLEDGLKYPARLIDEYAWETDLGDKVISLTGTLTTRKVWREPVGVVGAIVPWNFPFEVTLNKLGQALGTGNTVVLKPAPNTPFNATRLGRLIAEKTDIPPGVVNVVTASDHFVGEELTLSPKVDLISFTGSTVVGQRIMEKGAATMKRLFLELGGKSATIVLEDADFGLACAIGIAPCMHAGQGCANPTRMLLPRSRYDEGVAILKSIYENVTCGDPQDPATLCGPVISEVQRDRVMGYIRKGVEEGATALVGGPDAPTGFDKGFFVRPTLFTGVDNSMTIAQEEIFGPVLAVIPFDDEEDAIRIANDSRYGLAGNVMSGSLERSLAVARRIRAGFMGVNGGAPYGADTPFGGYKYSGIGRQNGVAGFDQYTEIKSVAYPAG</sequence>
<dbReference type="InterPro" id="IPR029510">
    <property type="entry name" value="Ald_DH_CS_GLU"/>
</dbReference>
<protein>
    <submittedName>
        <fullName evidence="6">Aldehyde dehydrogenase</fullName>
    </submittedName>
</protein>
<keyword evidence="7" id="KW-1185">Reference proteome</keyword>
<dbReference type="AlphaFoldDB" id="A0A7I7YLV0"/>
<dbReference type="SUPFAM" id="SSF53720">
    <property type="entry name" value="ALDH-like"/>
    <property type="match status" value="1"/>
</dbReference>
<dbReference type="Gene3D" id="3.40.605.10">
    <property type="entry name" value="Aldehyde Dehydrogenase, Chain A, domain 1"/>
    <property type="match status" value="1"/>
</dbReference>
<evidence type="ECO:0000259" key="5">
    <source>
        <dbReference type="Pfam" id="PF00171"/>
    </source>
</evidence>
<dbReference type="FunFam" id="3.40.605.10:FF:000007">
    <property type="entry name" value="NAD/NADP-dependent betaine aldehyde dehydrogenase"/>
    <property type="match status" value="1"/>
</dbReference>
<dbReference type="InterPro" id="IPR016162">
    <property type="entry name" value="Ald_DH_N"/>
</dbReference>
<dbReference type="Gene3D" id="3.40.309.10">
    <property type="entry name" value="Aldehyde Dehydrogenase, Chain A, domain 2"/>
    <property type="match status" value="1"/>
</dbReference>
<dbReference type="InterPro" id="IPR016161">
    <property type="entry name" value="Ald_DH/histidinol_DH"/>
</dbReference>
<dbReference type="PANTHER" id="PTHR42804:SF1">
    <property type="entry name" value="ALDEHYDE DEHYDROGENASE-RELATED"/>
    <property type="match status" value="1"/>
</dbReference>
<dbReference type="PROSITE" id="PS00687">
    <property type="entry name" value="ALDEHYDE_DEHYDR_GLU"/>
    <property type="match status" value="1"/>
</dbReference>
<dbReference type="PANTHER" id="PTHR42804">
    <property type="entry name" value="ALDEHYDE DEHYDROGENASE"/>
    <property type="match status" value="1"/>
</dbReference>
<evidence type="ECO:0000256" key="2">
    <source>
        <dbReference type="ARBA" id="ARBA00023002"/>
    </source>
</evidence>
<evidence type="ECO:0000313" key="6">
    <source>
        <dbReference type="EMBL" id="BBZ42806.1"/>
    </source>
</evidence>
<dbReference type="Proteomes" id="UP000467105">
    <property type="component" value="Chromosome"/>
</dbReference>
<name>A0A7I7YLV0_9MYCO</name>
<evidence type="ECO:0000256" key="1">
    <source>
        <dbReference type="ARBA" id="ARBA00009986"/>
    </source>
</evidence>
<feature type="active site" evidence="3">
    <location>
        <position position="267"/>
    </location>
</feature>
<dbReference type="Pfam" id="PF00171">
    <property type="entry name" value="Aldedh"/>
    <property type="match status" value="1"/>
</dbReference>
<proteinExistence type="inferred from homology"/>
<evidence type="ECO:0000256" key="4">
    <source>
        <dbReference type="RuleBase" id="RU003345"/>
    </source>
</evidence>
<dbReference type="GO" id="GO:0016620">
    <property type="term" value="F:oxidoreductase activity, acting on the aldehyde or oxo group of donors, NAD or NADP as acceptor"/>
    <property type="evidence" value="ECO:0007669"/>
    <property type="project" value="InterPro"/>
</dbReference>
<organism evidence="6 7">
    <name type="scientific">Mycobacterium parmense</name>
    <dbReference type="NCBI Taxonomy" id="185642"/>
    <lineage>
        <taxon>Bacteria</taxon>
        <taxon>Bacillati</taxon>
        <taxon>Actinomycetota</taxon>
        <taxon>Actinomycetes</taxon>
        <taxon>Mycobacteriales</taxon>
        <taxon>Mycobacteriaceae</taxon>
        <taxon>Mycobacterium</taxon>
        <taxon>Mycobacterium simiae complex</taxon>
    </lineage>
</organism>
<dbReference type="CDD" id="cd07089">
    <property type="entry name" value="ALDH_CddD-AldA-like"/>
    <property type="match status" value="1"/>
</dbReference>
<feature type="domain" description="Aldehyde dehydrogenase" evidence="5">
    <location>
        <begin position="23"/>
        <end position="492"/>
    </location>
</feature>
<gene>
    <name evidence="6" type="ORF">MPRM_00870</name>
</gene>
<keyword evidence="2 4" id="KW-0560">Oxidoreductase</keyword>
<dbReference type="InterPro" id="IPR016163">
    <property type="entry name" value="Ald_DH_C"/>
</dbReference>
<evidence type="ECO:0000256" key="3">
    <source>
        <dbReference type="PROSITE-ProRule" id="PRU10007"/>
    </source>
</evidence>
<accession>A0A7I7YLV0</accession>
<reference evidence="6 7" key="1">
    <citation type="journal article" date="2019" name="Emerg. Microbes Infect.">
        <title>Comprehensive subspecies identification of 175 nontuberculous mycobacteria species based on 7547 genomic profiles.</title>
        <authorList>
            <person name="Matsumoto Y."/>
            <person name="Kinjo T."/>
            <person name="Motooka D."/>
            <person name="Nabeya D."/>
            <person name="Jung N."/>
            <person name="Uechi K."/>
            <person name="Horii T."/>
            <person name="Iida T."/>
            <person name="Fujita J."/>
            <person name="Nakamura S."/>
        </authorList>
    </citation>
    <scope>NUCLEOTIDE SEQUENCE [LARGE SCALE GENOMIC DNA]</scope>
    <source>
        <strain evidence="6 7">JCM 14742</strain>
    </source>
</reference>